<dbReference type="PROSITE" id="PS50977">
    <property type="entry name" value="HTH_TETR_2"/>
    <property type="match status" value="1"/>
</dbReference>
<dbReference type="Proteomes" id="UP000051461">
    <property type="component" value="Unassembled WGS sequence"/>
</dbReference>
<proteinExistence type="predicted"/>
<accession>A0A0R1GZ12</accession>
<evidence type="ECO:0000313" key="4">
    <source>
        <dbReference type="EMBL" id="KRK39440.1"/>
    </source>
</evidence>
<dbReference type="EMBL" id="AZDA01000043">
    <property type="protein sequence ID" value="KRK39440.1"/>
    <property type="molecule type" value="Genomic_DNA"/>
</dbReference>
<dbReference type="STRING" id="1423726.FC07_GL002407"/>
<dbReference type="PANTHER" id="PTHR43479:SF7">
    <property type="entry name" value="TETR-FAMILY TRANSCRIPTIONAL REGULATOR"/>
    <property type="match status" value="1"/>
</dbReference>
<evidence type="ECO:0000256" key="2">
    <source>
        <dbReference type="PROSITE-ProRule" id="PRU00335"/>
    </source>
</evidence>
<dbReference type="Pfam" id="PF00440">
    <property type="entry name" value="TetR_N"/>
    <property type="match status" value="1"/>
</dbReference>
<organism evidence="4 5">
    <name type="scientific">Loigolactobacillus bifermentans DSM 20003</name>
    <dbReference type="NCBI Taxonomy" id="1423726"/>
    <lineage>
        <taxon>Bacteria</taxon>
        <taxon>Bacillati</taxon>
        <taxon>Bacillota</taxon>
        <taxon>Bacilli</taxon>
        <taxon>Lactobacillales</taxon>
        <taxon>Lactobacillaceae</taxon>
        <taxon>Loigolactobacillus</taxon>
    </lineage>
</organism>
<dbReference type="InterPro" id="IPR050624">
    <property type="entry name" value="HTH-type_Tx_Regulator"/>
</dbReference>
<dbReference type="SUPFAM" id="SSF46689">
    <property type="entry name" value="Homeodomain-like"/>
    <property type="match status" value="1"/>
</dbReference>
<dbReference type="InterPro" id="IPR009057">
    <property type="entry name" value="Homeodomain-like_sf"/>
</dbReference>
<name>A0A0R1GZ12_9LACO</name>
<keyword evidence="5" id="KW-1185">Reference proteome</keyword>
<comment type="caution">
    <text evidence="4">The sequence shown here is derived from an EMBL/GenBank/DDBJ whole genome shotgun (WGS) entry which is preliminary data.</text>
</comment>
<gene>
    <name evidence="4" type="ORF">FC07_GL002407</name>
</gene>
<sequence length="168" mass="19327">MGGAMDRRKRKTQALLKETLLSLLHHQTFNSITIRQLCDRADLNRSTFYLNFQDKYDLLAQIIRGEILQLVQACHQQPATEQLNATFHYLTQHRQQFRCLLQADDHGVFAATFGQYLTTHLSQKRTLSRLEQAFFVGGIIAALRTYLLEPNVAITELNQVAQLLQQAQ</sequence>
<protein>
    <recommendedName>
        <fullName evidence="3">HTH tetR-type domain-containing protein</fullName>
    </recommendedName>
</protein>
<dbReference type="PATRIC" id="fig|1423726.3.peg.2499"/>
<evidence type="ECO:0000256" key="1">
    <source>
        <dbReference type="ARBA" id="ARBA00023125"/>
    </source>
</evidence>
<dbReference type="Gene3D" id="1.10.357.10">
    <property type="entry name" value="Tetracycline Repressor, domain 2"/>
    <property type="match status" value="1"/>
</dbReference>
<dbReference type="InterPro" id="IPR001647">
    <property type="entry name" value="HTH_TetR"/>
</dbReference>
<reference evidence="4 5" key="1">
    <citation type="journal article" date="2015" name="Genome Announc.">
        <title>Expanding the biotechnology potential of lactobacilli through comparative genomics of 213 strains and associated genera.</title>
        <authorList>
            <person name="Sun Z."/>
            <person name="Harris H.M."/>
            <person name="McCann A."/>
            <person name="Guo C."/>
            <person name="Argimon S."/>
            <person name="Zhang W."/>
            <person name="Yang X."/>
            <person name="Jeffery I.B."/>
            <person name="Cooney J.C."/>
            <person name="Kagawa T.F."/>
            <person name="Liu W."/>
            <person name="Song Y."/>
            <person name="Salvetti E."/>
            <person name="Wrobel A."/>
            <person name="Rasinkangas P."/>
            <person name="Parkhill J."/>
            <person name="Rea M.C."/>
            <person name="O'Sullivan O."/>
            <person name="Ritari J."/>
            <person name="Douillard F.P."/>
            <person name="Paul Ross R."/>
            <person name="Yang R."/>
            <person name="Briner A.E."/>
            <person name="Felis G.E."/>
            <person name="de Vos W.M."/>
            <person name="Barrangou R."/>
            <person name="Klaenhammer T.R."/>
            <person name="Caufield P.W."/>
            <person name="Cui Y."/>
            <person name="Zhang H."/>
            <person name="O'Toole P.W."/>
        </authorList>
    </citation>
    <scope>NUCLEOTIDE SEQUENCE [LARGE SCALE GENOMIC DNA]</scope>
    <source>
        <strain evidence="4 5">DSM 20003</strain>
    </source>
</reference>
<evidence type="ECO:0000259" key="3">
    <source>
        <dbReference type="PROSITE" id="PS50977"/>
    </source>
</evidence>
<keyword evidence="1 2" id="KW-0238">DNA-binding</keyword>
<feature type="DNA-binding region" description="H-T-H motif" evidence="2">
    <location>
        <begin position="33"/>
        <end position="52"/>
    </location>
</feature>
<feature type="domain" description="HTH tetR-type" evidence="3">
    <location>
        <begin position="10"/>
        <end position="70"/>
    </location>
</feature>
<dbReference type="GO" id="GO:0003677">
    <property type="term" value="F:DNA binding"/>
    <property type="evidence" value="ECO:0007669"/>
    <property type="project" value="UniProtKB-UniRule"/>
</dbReference>
<dbReference type="AlphaFoldDB" id="A0A0R1GZ12"/>
<evidence type="ECO:0000313" key="5">
    <source>
        <dbReference type="Proteomes" id="UP000051461"/>
    </source>
</evidence>
<dbReference type="PANTHER" id="PTHR43479">
    <property type="entry name" value="ACREF/ENVCD OPERON REPRESSOR-RELATED"/>
    <property type="match status" value="1"/>
</dbReference>